<feature type="region of interest" description="Disordered" evidence="1">
    <location>
        <begin position="785"/>
        <end position="875"/>
    </location>
</feature>
<accession>A0A146M1M8</accession>
<dbReference type="SMART" id="SM01300">
    <property type="entry name" value="PEHE"/>
    <property type="match status" value="1"/>
</dbReference>
<dbReference type="Gene3D" id="6.10.250.3170">
    <property type="match status" value="1"/>
</dbReference>
<feature type="region of interest" description="Disordered" evidence="1">
    <location>
        <begin position="608"/>
        <end position="635"/>
    </location>
</feature>
<feature type="compositionally biased region" description="Polar residues" evidence="1">
    <location>
        <begin position="933"/>
        <end position="944"/>
    </location>
</feature>
<organism evidence="3">
    <name type="scientific">Lygus hesperus</name>
    <name type="common">Western plant bug</name>
    <dbReference type="NCBI Taxonomy" id="30085"/>
    <lineage>
        <taxon>Eukaryota</taxon>
        <taxon>Metazoa</taxon>
        <taxon>Ecdysozoa</taxon>
        <taxon>Arthropoda</taxon>
        <taxon>Hexapoda</taxon>
        <taxon>Insecta</taxon>
        <taxon>Pterygota</taxon>
        <taxon>Neoptera</taxon>
        <taxon>Paraneoptera</taxon>
        <taxon>Hemiptera</taxon>
        <taxon>Heteroptera</taxon>
        <taxon>Panheteroptera</taxon>
        <taxon>Cimicomorpha</taxon>
        <taxon>Miridae</taxon>
        <taxon>Mirini</taxon>
        <taxon>Lygus</taxon>
    </lineage>
</organism>
<gene>
    <name evidence="3" type="primary">KANSL1</name>
    <name evidence="3" type="ORF">g.45093</name>
</gene>
<proteinExistence type="predicted"/>
<dbReference type="InterPro" id="IPR026180">
    <property type="entry name" value="NSL1"/>
</dbReference>
<dbReference type="GO" id="GO:0044545">
    <property type="term" value="C:NSL complex"/>
    <property type="evidence" value="ECO:0007669"/>
    <property type="project" value="TreeGrafter"/>
</dbReference>
<feature type="compositionally biased region" description="Pro residues" evidence="1">
    <location>
        <begin position="835"/>
        <end position="844"/>
    </location>
</feature>
<feature type="region of interest" description="Disordered" evidence="1">
    <location>
        <begin position="533"/>
        <end position="589"/>
    </location>
</feature>
<evidence type="ECO:0000259" key="2">
    <source>
        <dbReference type="SMART" id="SM01300"/>
    </source>
</evidence>
<evidence type="ECO:0000256" key="1">
    <source>
        <dbReference type="SAM" id="MobiDB-lite"/>
    </source>
</evidence>
<dbReference type="PANTHER" id="PTHR22443:SF18">
    <property type="entry name" value="NON-SPECIFIC LETHAL 1, ISOFORM M"/>
    <property type="match status" value="1"/>
</dbReference>
<evidence type="ECO:0000313" key="3">
    <source>
        <dbReference type="EMBL" id="JAQ13319.1"/>
    </source>
</evidence>
<sequence>MGLRAASVGSPDVVMAPALTETQQSQNFKFGSSSVSLSLKGRISEKDLIEKDLPHEGMNGHSPPTKTYSINGLVKNLKNEFLSINHSNEEMSNEGHQEDDDFKGLVINNDDLATPENELGQEEVEELLSTLKPVGFEFEKDFLDVINMSEDVMGLVSVPVPSKDKETIISERIENSKKCLHQFHRRRAFLLQRLRKLEGTFLGKHVSEEITGLIEYCTGMLESANRGVNRVEPGKKSSFAAMSLFMRQVDHAATSQASAVARSASRNFKYFGSGSSTTATPDRNGIRSSSSGILPPLGLEVQRELEVVSRELSAQQRKVLQDLDSDATESSSGGESADEMIAYNNPQQHPLSINKRCLWRWAEDRASIASRWIWLQSQIADLDYKIRQVNDIRRQIKTNKGPVKLENQPPSECVEETCARVRPLNRASFTKRKVVTLSGSLRGNKRANRPSSVRCSCRGVTLLAGGMTEHSCGLCAGRLLDPTGPRDPLEMNPVNERVALLDPGFHPQLSFPSDVSQSLHYNAIMRTPEWQARASRIQNRASTSTSADVSPDQTSRGRKPTSIGLAGGGSVVLPSLPPHPTPVTGPSTSTTLQDYHIDAERSRAAVVAVSSKVRRKNGRGGGRRGRRNHVGGNDRVHKRRKYSNLYVDGREYDAVDLLEDDSLLPVSPVPSPASVASKDKEMIQLNRRKRENSYDIDNIVIPYSMAAATRTEMLKYKEILTPKWRRLKEEHSAVNTVEHKNGVVRRPSHDVEGHEDLSDEAYVSRHDRCEIDEKKKFLSYMKRNAGAGSGAQAGPGGRGRGRARTDSRAESSGPNTPDPMSPDPTATVDSLTSPPATPAPPDDTPAPSSSASVSSASRRRTVSSSKVSAPEIPQAQTYVEYIPEGSHYEPRQFPLSDEEYKKMLMESSEGTSNCNFSDSISKTPFYELESLYSPRSVSTDSADSLTVEDPNDPEWTSAEGPRR</sequence>
<dbReference type="PANTHER" id="PTHR22443">
    <property type="entry name" value="NON-SPECIFIC LETHAL 1, ISOFORM M"/>
    <property type="match status" value="1"/>
</dbReference>
<dbReference type="EMBL" id="GDHC01005310">
    <property type="protein sequence ID" value="JAQ13319.1"/>
    <property type="molecule type" value="Transcribed_RNA"/>
</dbReference>
<feature type="region of interest" description="Disordered" evidence="1">
    <location>
        <begin position="318"/>
        <end position="338"/>
    </location>
</feature>
<feature type="compositionally biased region" description="Low complexity" evidence="1">
    <location>
        <begin position="845"/>
        <end position="869"/>
    </location>
</feature>
<reference evidence="3" key="1">
    <citation type="journal article" date="2016" name="Gigascience">
        <title>De novo construction of an expanded transcriptome assembly for the western tarnished plant bug, Lygus hesperus.</title>
        <authorList>
            <person name="Tassone E.E."/>
            <person name="Geib S.M."/>
            <person name="Hall B."/>
            <person name="Fabrick J.A."/>
            <person name="Brent C.S."/>
            <person name="Hull J.J."/>
        </authorList>
    </citation>
    <scope>NUCLEOTIDE SEQUENCE</scope>
</reference>
<feature type="compositionally biased region" description="Basic residues" evidence="1">
    <location>
        <begin position="612"/>
        <end position="629"/>
    </location>
</feature>
<feature type="compositionally biased region" description="Gly residues" evidence="1">
    <location>
        <begin position="787"/>
        <end position="798"/>
    </location>
</feature>
<dbReference type="AlphaFoldDB" id="A0A146M1M8"/>
<dbReference type="InterPro" id="IPR029332">
    <property type="entry name" value="PEHE_dom"/>
</dbReference>
<name>A0A146M1M8_LYGHE</name>
<dbReference type="GO" id="GO:0035035">
    <property type="term" value="F:histone acetyltransferase binding"/>
    <property type="evidence" value="ECO:0007669"/>
    <property type="project" value="TreeGrafter"/>
</dbReference>
<feature type="compositionally biased region" description="Polar residues" evidence="1">
    <location>
        <begin position="536"/>
        <end position="554"/>
    </location>
</feature>
<feature type="domain" description="PEHE" evidence="2">
    <location>
        <begin position="719"/>
        <end position="869"/>
    </location>
</feature>
<feature type="region of interest" description="Disordered" evidence="1">
    <location>
        <begin position="933"/>
        <end position="963"/>
    </location>
</feature>
<protein>
    <submittedName>
        <fullName evidence="3">KAT8 regulatory NSL complex subunit 1</fullName>
    </submittedName>
</protein>